<protein>
    <recommendedName>
        <fullName evidence="2">EGF-like domain-containing protein</fullName>
    </recommendedName>
</protein>
<gene>
    <name evidence="3" type="ORF">DPMN_154987</name>
</gene>
<feature type="transmembrane region" description="Helical" evidence="1">
    <location>
        <begin position="61"/>
        <end position="83"/>
    </location>
</feature>
<organism evidence="3 4">
    <name type="scientific">Dreissena polymorpha</name>
    <name type="common">Zebra mussel</name>
    <name type="synonym">Mytilus polymorpha</name>
    <dbReference type="NCBI Taxonomy" id="45954"/>
    <lineage>
        <taxon>Eukaryota</taxon>
        <taxon>Metazoa</taxon>
        <taxon>Spiralia</taxon>
        <taxon>Lophotrochozoa</taxon>
        <taxon>Mollusca</taxon>
        <taxon>Bivalvia</taxon>
        <taxon>Autobranchia</taxon>
        <taxon>Heteroconchia</taxon>
        <taxon>Euheterodonta</taxon>
        <taxon>Imparidentia</taxon>
        <taxon>Neoheterodontei</taxon>
        <taxon>Myida</taxon>
        <taxon>Dreissenoidea</taxon>
        <taxon>Dreissenidae</taxon>
        <taxon>Dreissena</taxon>
    </lineage>
</organism>
<keyword evidence="1" id="KW-1133">Transmembrane helix</keyword>
<feature type="transmembrane region" description="Helical" evidence="1">
    <location>
        <begin position="357"/>
        <end position="378"/>
    </location>
</feature>
<name>A0A9D4FLI5_DREPO</name>
<evidence type="ECO:0000259" key="2">
    <source>
        <dbReference type="PROSITE" id="PS01186"/>
    </source>
</evidence>
<dbReference type="Proteomes" id="UP000828390">
    <property type="component" value="Unassembled WGS sequence"/>
</dbReference>
<evidence type="ECO:0000256" key="1">
    <source>
        <dbReference type="SAM" id="Phobius"/>
    </source>
</evidence>
<comment type="caution">
    <text evidence="3">The sequence shown here is derived from an EMBL/GenBank/DDBJ whole genome shotgun (WGS) entry which is preliminary data.</text>
</comment>
<dbReference type="AlphaFoldDB" id="A0A9D4FLI5"/>
<evidence type="ECO:0000313" key="3">
    <source>
        <dbReference type="EMBL" id="KAH3801339.1"/>
    </source>
</evidence>
<proteinExistence type="predicted"/>
<dbReference type="Gene3D" id="2.10.25.10">
    <property type="entry name" value="Laminin"/>
    <property type="match status" value="1"/>
</dbReference>
<dbReference type="PROSITE" id="PS01186">
    <property type="entry name" value="EGF_2"/>
    <property type="match status" value="1"/>
</dbReference>
<evidence type="ECO:0000313" key="4">
    <source>
        <dbReference type="Proteomes" id="UP000828390"/>
    </source>
</evidence>
<dbReference type="InterPro" id="IPR000742">
    <property type="entry name" value="EGF"/>
</dbReference>
<keyword evidence="4" id="KW-1185">Reference proteome</keyword>
<accession>A0A9D4FLI5</accession>
<dbReference type="EMBL" id="JAIWYP010000007">
    <property type="protein sequence ID" value="KAH3801339.1"/>
    <property type="molecule type" value="Genomic_DNA"/>
</dbReference>
<feature type="domain" description="EGF-like" evidence="2">
    <location>
        <begin position="243"/>
        <end position="254"/>
    </location>
</feature>
<keyword evidence="1" id="KW-0472">Membrane</keyword>
<keyword evidence="1" id="KW-0812">Transmembrane</keyword>
<reference evidence="3" key="1">
    <citation type="journal article" date="2019" name="bioRxiv">
        <title>The Genome of the Zebra Mussel, Dreissena polymorpha: A Resource for Invasive Species Research.</title>
        <authorList>
            <person name="McCartney M.A."/>
            <person name="Auch B."/>
            <person name="Kono T."/>
            <person name="Mallez S."/>
            <person name="Zhang Y."/>
            <person name="Obille A."/>
            <person name="Becker A."/>
            <person name="Abrahante J.E."/>
            <person name="Garbe J."/>
            <person name="Badalamenti J.P."/>
            <person name="Herman A."/>
            <person name="Mangelson H."/>
            <person name="Liachko I."/>
            <person name="Sullivan S."/>
            <person name="Sone E.D."/>
            <person name="Koren S."/>
            <person name="Silverstein K.A.T."/>
            <person name="Beckman K.B."/>
            <person name="Gohl D.M."/>
        </authorList>
    </citation>
    <scope>NUCLEOTIDE SEQUENCE</scope>
    <source>
        <strain evidence="3">Duluth1</strain>
        <tissue evidence="3">Whole animal</tissue>
    </source>
</reference>
<sequence length="384" mass="43073">MDHTCVHVVNNGFELLPQEEPFRQLHDLPDNTASQGIPEQRRQKRRFCQQANCKYVTCRELLVIAFGLGVIVVLVLCAIVGHYKNNGSQKERDKSADAQPTLALVADNSTLIGPDTPEYIKYSIDVKGSLCKGVNCRQCKLTINASVGALKHSEGNHCQLYKYHTGYRDCAANSSLGCIGQCMDCNGTCRNYSSMVQYLGKQSPCTEDIDTIKCCKLLHMLPDNNCRNGGNLLCEDDMNKPKCTCPVGWTEDTCETRINENVTCKCFKTDITWNSFCGENDMYNCTDDDRPENWTECRHTIERVTFSRCVCEKSEVHHSTTSLQECYKEEISVLNQEALIQSKITSSTHLSSNGAAMVSRSAAITFTFPLILIYSILFQANHYI</sequence>
<reference evidence="3" key="2">
    <citation type="submission" date="2020-11" db="EMBL/GenBank/DDBJ databases">
        <authorList>
            <person name="McCartney M.A."/>
            <person name="Auch B."/>
            <person name="Kono T."/>
            <person name="Mallez S."/>
            <person name="Becker A."/>
            <person name="Gohl D.M."/>
            <person name="Silverstein K.A.T."/>
            <person name="Koren S."/>
            <person name="Bechman K.B."/>
            <person name="Herman A."/>
            <person name="Abrahante J.E."/>
            <person name="Garbe J."/>
        </authorList>
    </citation>
    <scope>NUCLEOTIDE SEQUENCE</scope>
    <source>
        <strain evidence="3">Duluth1</strain>
        <tissue evidence="3">Whole animal</tissue>
    </source>
</reference>